<dbReference type="GO" id="GO:0005737">
    <property type="term" value="C:cytoplasm"/>
    <property type="evidence" value="ECO:0007669"/>
    <property type="project" value="TreeGrafter"/>
</dbReference>
<proteinExistence type="predicted"/>
<evidence type="ECO:0000313" key="3">
    <source>
        <dbReference type="Proteomes" id="UP000004095"/>
    </source>
</evidence>
<dbReference type="Pfam" id="PF01841">
    <property type="entry name" value="Transglut_core"/>
    <property type="match status" value="1"/>
</dbReference>
<accession>A1ZM68</accession>
<keyword evidence="3" id="KW-1185">Reference proteome</keyword>
<evidence type="ECO:0000259" key="1">
    <source>
        <dbReference type="Pfam" id="PF01841"/>
    </source>
</evidence>
<reference evidence="2 3" key="1">
    <citation type="submission" date="2007-01" db="EMBL/GenBank/DDBJ databases">
        <authorList>
            <person name="Haygood M."/>
            <person name="Podell S."/>
            <person name="Anderson C."/>
            <person name="Hopkinson B."/>
            <person name="Roe K."/>
            <person name="Barbeau K."/>
            <person name="Gaasterland T."/>
            <person name="Ferriera S."/>
            <person name="Johnson J."/>
            <person name="Kravitz S."/>
            <person name="Beeson K."/>
            <person name="Sutton G."/>
            <person name="Rogers Y.-H."/>
            <person name="Friedman R."/>
            <person name="Frazier M."/>
            <person name="Venter J.C."/>
        </authorList>
    </citation>
    <scope>NUCLEOTIDE SEQUENCE [LARGE SCALE GENOMIC DNA]</scope>
    <source>
        <strain evidence="2 3">ATCC 23134</strain>
    </source>
</reference>
<evidence type="ECO:0000313" key="2">
    <source>
        <dbReference type="EMBL" id="EAY28600.1"/>
    </source>
</evidence>
<dbReference type="InterPro" id="IPR002931">
    <property type="entry name" value="Transglutaminase-like"/>
</dbReference>
<dbReference type="EMBL" id="AAWS01000015">
    <property type="protein sequence ID" value="EAY28600.1"/>
    <property type="molecule type" value="Genomic_DNA"/>
</dbReference>
<gene>
    <name evidence="2" type="ORF">M23134_04447</name>
</gene>
<dbReference type="InterPro" id="IPR052557">
    <property type="entry name" value="CAP/Cytokinesis_protein"/>
</dbReference>
<organism evidence="2 3">
    <name type="scientific">Microscilla marina ATCC 23134</name>
    <dbReference type="NCBI Taxonomy" id="313606"/>
    <lineage>
        <taxon>Bacteria</taxon>
        <taxon>Pseudomonadati</taxon>
        <taxon>Bacteroidota</taxon>
        <taxon>Cytophagia</taxon>
        <taxon>Cytophagales</taxon>
        <taxon>Microscillaceae</taxon>
        <taxon>Microscilla</taxon>
    </lineage>
</organism>
<dbReference type="Proteomes" id="UP000004095">
    <property type="component" value="Unassembled WGS sequence"/>
</dbReference>
<dbReference type="Gene3D" id="2.60.40.3140">
    <property type="match status" value="1"/>
</dbReference>
<dbReference type="eggNOG" id="COG1305">
    <property type="taxonomic scope" value="Bacteria"/>
</dbReference>
<dbReference type="RefSeq" id="WP_002697883.1">
    <property type="nucleotide sequence ID" value="NZ_AAWS01000015.1"/>
</dbReference>
<dbReference type="PANTHER" id="PTHR46333:SF2">
    <property type="entry name" value="CYTOKINESIS PROTEIN 3"/>
    <property type="match status" value="1"/>
</dbReference>
<dbReference type="InterPro" id="IPR038765">
    <property type="entry name" value="Papain-like_cys_pep_sf"/>
</dbReference>
<sequence>MYKLRIFTLIATLAPVLGHSLVFSQSKNVRLAQKYQLRYPNTKAVVLNADIIYEFGYNDKNALPYITETRQETYLALRGGEKLRRFSFYDQHSKIKETKRFGTNNEATLNQEVVCGNYNSDGIFYSDAQVCQYPFYLPAIGDIQGLLLKKTYDDPRYFTTVFFNDELPVIAQTVTFKVPQWMDVTLKPFNFMGFDIQHKKVVKENGNTHHIFSMRQLPAIENYDDVPGKTHTYPHVLVLSKGFKQHGKKIALLGSIDDLYQWYRKVARQTNNQTETLKPLVSKLISDKKTKTEQIKTIFYWVQDNIRYIAFEDGMAAFKPESAQEVYQKKYGDCKGMANLMKTMLKLAGFDARLTWIGTRRIAYDYTLPSIAVANHMICTLMFNNQKYYLDATEKYVPFGKYAERIQGRPVLIENGDTYLLEKIPVAVQGENKINFTQNLVIEGESLKGSGQQAYYGEQKKQLLYFLNHTPQKKPQELIRFIVDLDSKNCFADSIRFSHLQKRAGAFLINYKVKLDNMVARFDSELYIDLDFYKDFKTHKVAKKRFSSLDLQEKVLRKTKIILQLPKGYRVKHLPTPLIQTHPVFAFKIHFKTEGNQLIYTKEISTQSSLIKKTDFEAWNKAIDALNKIYNDQVILTKKQ</sequence>
<name>A1ZM68_MICM2</name>
<dbReference type="SUPFAM" id="SSF54001">
    <property type="entry name" value="Cysteine proteinases"/>
    <property type="match status" value="1"/>
</dbReference>
<feature type="domain" description="Transglutaminase-like" evidence="1">
    <location>
        <begin position="280"/>
        <end position="355"/>
    </location>
</feature>
<dbReference type="Gene3D" id="3.10.620.30">
    <property type="match status" value="1"/>
</dbReference>
<dbReference type="AlphaFoldDB" id="A1ZM68"/>
<dbReference type="OrthoDB" id="98874at2"/>
<comment type="caution">
    <text evidence="2">The sequence shown here is derived from an EMBL/GenBank/DDBJ whole genome shotgun (WGS) entry which is preliminary data.</text>
</comment>
<dbReference type="PANTHER" id="PTHR46333">
    <property type="entry name" value="CYTOKINESIS PROTEIN 3"/>
    <property type="match status" value="1"/>
</dbReference>
<dbReference type="Gene3D" id="2.60.120.1130">
    <property type="match status" value="1"/>
</dbReference>
<protein>
    <recommendedName>
        <fullName evidence="1">Transglutaminase-like domain-containing protein</fullName>
    </recommendedName>
</protein>